<evidence type="ECO:0000313" key="1">
    <source>
        <dbReference type="EMBL" id="MFD1000188.1"/>
    </source>
</evidence>
<comment type="caution">
    <text evidence="1">The sequence shown here is derived from an EMBL/GenBank/DDBJ whole genome shotgun (WGS) entry which is preliminary data.</text>
</comment>
<sequence length="41" mass="4669">MSEAEIQRMIFDITTRYCKEALAKDEEIRIKHGSKGTGKAL</sequence>
<organism evidence="1 2">
    <name type="scientific">Ohtaekwangia kribbensis</name>
    <dbReference type="NCBI Taxonomy" id="688913"/>
    <lineage>
        <taxon>Bacteria</taxon>
        <taxon>Pseudomonadati</taxon>
        <taxon>Bacteroidota</taxon>
        <taxon>Cytophagia</taxon>
        <taxon>Cytophagales</taxon>
        <taxon>Fulvivirgaceae</taxon>
        <taxon>Ohtaekwangia</taxon>
    </lineage>
</organism>
<keyword evidence="2" id="KW-1185">Reference proteome</keyword>
<accession>A0ABW3K1N8</accession>
<dbReference type="RefSeq" id="WP_377579585.1">
    <property type="nucleotide sequence ID" value="NZ_JBHTKA010000003.1"/>
</dbReference>
<dbReference type="Proteomes" id="UP001597112">
    <property type="component" value="Unassembled WGS sequence"/>
</dbReference>
<reference evidence="2" key="1">
    <citation type="journal article" date="2019" name="Int. J. Syst. Evol. Microbiol.">
        <title>The Global Catalogue of Microorganisms (GCM) 10K type strain sequencing project: providing services to taxonomists for standard genome sequencing and annotation.</title>
        <authorList>
            <consortium name="The Broad Institute Genomics Platform"/>
            <consortium name="The Broad Institute Genome Sequencing Center for Infectious Disease"/>
            <person name="Wu L."/>
            <person name="Ma J."/>
        </authorList>
    </citation>
    <scope>NUCLEOTIDE SEQUENCE [LARGE SCALE GENOMIC DNA]</scope>
    <source>
        <strain evidence="2">CCUG 58938</strain>
    </source>
</reference>
<evidence type="ECO:0000313" key="2">
    <source>
        <dbReference type="Proteomes" id="UP001597112"/>
    </source>
</evidence>
<protein>
    <submittedName>
        <fullName evidence="1">Uncharacterized protein</fullName>
    </submittedName>
</protein>
<name>A0ABW3K1N8_9BACT</name>
<proteinExistence type="predicted"/>
<dbReference type="EMBL" id="JBHTKA010000003">
    <property type="protein sequence ID" value="MFD1000188.1"/>
    <property type="molecule type" value="Genomic_DNA"/>
</dbReference>
<gene>
    <name evidence="1" type="ORF">ACFQ21_12775</name>
</gene>